<dbReference type="Gene3D" id="1.25.10.10">
    <property type="entry name" value="Leucine-rich Repeat Variant"/>
    <property type="match status" value="3"/>
</dbReference>
<dbReference type="AlphaFoldDB" id="A0A4V3SI24"/>
<organism evidence="7 8">
    <name type="scientific">Ascodesmis nigricans</name>
    <dbReference type="NCBI Taxonomy" id="341454"/>
    <lineage>
        <taxon>Eukaryota</taxon>
        <taxon>Fungi</taxon>
        <taxon>Dikarya</taxon>
        <taxon>Ascomycota</taxon>
        <taxon>Pezizomycotina</taxon>
        <taxon>Pezizomycetes</taxon>
        <taxon>Pezizales</taxon>
        <taxon>Ascodesmidaceae</taxon>
        <taxon>Ascodesmis</taxon>
    </lineage>
</organism>
<feature type="region of interest" description="Disordered" evidence="6">
    <location>
        <begin position="731"/>
        <end position="772"/>
    </location>
</feature>
<dbReference type="GO" id="GO:0034657">
    <property type="term" value="C:GID complex"/>
    <property type="evidence" value="ECO:0007669"/>
    <property type="project" value="TreeGrafter"/>
</dbReference>
<dbReference type="SUPFAM" id="SSF48371">
    <property type="entry name" value="ARM repeat"/>
    <property type="match status" value="2"/>
</dbReference>
<dbReference type="EMBL" id="ML220141">
    <property type="protein sequence ID" value="TGZ78424.1"/>
    <property type="molecule type" value="Genomic_DNA"/>
</dbReference>
<feature type="compositionally biased region" description="Polar residues" evidence="6">
    <location>
        <begin position="749"/>
        <end position="772"/>
    </location>
</feature>
<evidence type="ECO:0000256" key="6">
    <source>
        <dbReference type="SAM" id="MobiDB-lite"/>
    </source>
</evidence>
<reference evidence="7 8" key="1">
    <citation type="submission" date="2019-04" db="EMBL/GenBank/DDBJ databases">
        <title>Comparative genomics and transcriptomics to analyze fruiting body development in filamentous ascomycetes.</title>
        <authorList>
            <consortium name="DOE Joint Genome Institute"/>
            <person name="Lutkenhaus R."/>
            <person name="Traeger S."/>
            <person name="Breuer J."/>
            <person name="Kuo A."/>
            <person name="Lipzen A."/>
            <person name="Pangilinan J."/>
            <person name="Dilworth D."/>
            <person name="Sandor L."/>
            <person name="Poggeler S."/>
            <person name="Barry K."/>
            <person name="Grigoriev I.V."/>
            <person name="Nowrousian M."/>
        </authorList>
    </citation>
    <scope>NUCLEOTIDE SEQUENCE [LARGE SCALE GENOMIC DNA]</scope>
    <source>
        <strain evidence="7 8">CBS 389.68</strain>
    </source>
</reference>
<dbReference type="PANTHER" id="PTHR15651">
    <property type="entry name" value="ARMADILLO REPEAT-CONTAINING PROTEIN 8"/>
    <property type="match status" value="1"/>
</dbReference>
<protein>
    <submittedName>
        <fullName evidence="7">ARM repeat-containing protein</fullName>
    </submittedName>
</protein>
<proteinExistence type="predicted"/>
<evidence type="ECO:0000313" key="7">
    <source>
        <dbReference type="EMBL" id="TGZ78424.1"/>
    </source>
</evidence>
<dbReference type="PANTHER" id="PTHR15651:SF7">
    <property type="entry name" value="ARMADILLO REPEAT-CONTAINING PROTEIN 8"/>
    <property type="match status" value="1"/>
</dbReference>
<evidence type="ECO:0000256" key="2">
    <source>
        <dbReference type="ARBA" id="ARBA00004496"/>
    </source>
</evidence>
<dbReference type="Proteomes" id="UP000298138">
    <property type="component" value="Unassembled WGS sequence"/>
</dbReference>
<gene>
    <name evidence="7" type="ORF">EX30DRAFT_373793</name>
</gene>
<dbReference type="InterPro" id="IPR016024">
    <property type="entry name" value="ARM-type_fold"/>
</dbReference>
<evidence type="ECO:0000313" key="8">
    <source>
        <dbReference type="Proteomes" id="UP000298138"/>
    </source>
</evidence>
<evidence type="ECO:0000256" key="4">
    <source>
        <dbReference type="ARBA" id="ARBA00022737"/>
    </source>
</evidence>
<dbReference type="GO" id="GO:0043161">
    <property type="term" value="P:proteasome-mediated ubiquitin-dependent protein catabolic process"/>
    <property type="evidence" value="ECO:0007669"/>
    <property type="project" value="TreeGrafter"/>
</dbReference>
<dbReference type="OrthoDB" id="5559898at2759"/>
<dbReference type="InParanoid" id="A0A4V3SI24"/>
<keyword evidence="5" id="KW-0539">Nucleus</keyword>
<dbReference type="InterPro" id="IPR011989">
    <property type="entry name" value="ARM-like"/>
</dbReference>
<dbReference type="InterPro" id="IPR038739">
    <property type="entry name" value="ARMC8/Vid28"/>
</dbReference>
<evidence type="ECO:0000256" key="5">
    <source>
        <dbReference type="ARBA" id="ARBA00023242"/>
    </source>
</evidence>
<keyword evidence="3" id="KW-0963">Cytoplasm</keyword>
<feature type="compositionally biased region" description="Acidic residues" evidence="6">
    <location>
        <begin position="731"/>
        <end position="741"/>
    </location>
</feature>
<dbReference type="GO" id="GO:0005737">
    <property type="term" value="C:cytoplasm"/>
    <property type="evidence" value="ECO:0007669"/>
    <property type="project" value="UniProtKB-SubCell"/>
</dbReference>
<name>A0A4V3SI24_9PEZI</name>
<feature type="region of interest" description="Disordered" evidence="6">
    <location>
        <begin position="351"/>
        <end position="376"/>
    </location>
</feature>
<evidence type="ECO:0000256" key="1">
    <source>
        <dbReference type="ARBA" id="ARBA00004123"/>
    </source>
</evidence>
<accession>A0A4V3SI24</accession>
<evidence type="ECO:0000256" key="3">
    <source>
        <dbReference type="ARBA" id="ARBA00022490"/>
    </source>
</evidence>
<dbReference type="Pfam" id="PF00514">
    <property type="entry name" value="Arm"/>
    <property type="match status" value="1"/>
</dbReference>
<comment type="subcellular location">
    <subcellularLocation>
        <location evidence="2">Cytoplasm</location>
    </subcellularLocation>
    <subcellularLocation>
        <location evidence="1">Nucleus</location>
    </subcellularLocation>
</comment>
<keyword evidence="4" id="KW-0677">Repeat</keyword>
<dbReference type="SMART" id="SM00185">
    <property type="entry name" value="ARM"/>
    <property type="match status" value="3"/>
</dbReference>
<dbReference type="STRING" id="341454.A0A4V3SI24"/>
<sequence length="993" mass="108949">MTMDLVTALSEASEPAVARDVLKQIKNNMIGHDMAKELYIELRIFDSLSTILARRGEKGVKNEWDEARVEAGVVVGSLAFGGEENIIHLLSSNVLLESVASLDPETNPPKLILASLRTLNTMLDTYISPSAAKKPITEVPAAVYTPEVLKYFRRILSQEQPDTVVQQQIALAASVFAKSVVVEAPGYDSCEITRKRQQQVVDAGILNVLATRVASFYVNDRKGYLKPENMDIIPQQSRPTAKLAPILNAVAAIIQGSQLHSVEFLFSPTLMALFPPKDSKSSISIVSEGYAAAMETYMPFQRVSVSGRLQAPSRIITPSEFQPLSAPNPGSEFPTLAQSQSLFPVVGQSSRGGLSFNPSADDDMEGSGEERQEEQKEELLGIEETEFMLHLMSQVQTGDAMTRLAAANVLTNLHQNGLLNKMLNQLLQLLVVPVVVRLLDANEPRALMGTGGSTVGGVDAPTWNRWQIQEMAPAILARLTVDDQKLRKVAVEGEAIEKLSKILAATCDSIPADIDLQRPSKQAAPGYNHRQKVKDAVLRAIANIALDDERFKKMVIDKKIVKLVRDHCLRSLETCPGASPFDPPNGIKSEPNTAPVLISACSLIRSTSRSIYILRTELIDVKVGVPVFNLLYHPEIQVRNAAVAVLINLVLEFSPMREDIIQAGAIPKLCELAKSDDRTMQRDALWAIKHMVHKSPFPEKDEVLKSLGKEFLLSLISHSWFDDHRPVNGDDELMEDVDDAGSDTPRASAVNSSAHSPTTATAPSSNFPSSIQLPPRAAQLVAEIRHTHVRDPELEYRNHLWSLQNLGYGLLSNLMCPTQDRRAGASDSPSVPPPHIVDYVLGFVGGSESFLSLVAQTLKAGAANASSAHTAPPEVIESAMTFVSNYTACGTSQHRTVAVNNAPLMEAMKNLHDFDRPDVRTQLCWALINLISLEDSEVGDRILFDEIKHRADKLNEIGWIDILHKLKHDGARDVQERVKTALKHFEEISSPRA</sequence>
<dbReference type="InterPro" id="IPR000225">
    <property type="entry name" value="Armadillo"/>
</dbReference>
<dbReference type="GO" id="GO:0005634">
    <property type="term" value="C:nucleus"/>
    <property type="evidence" value="ECO:0007669"/>
    <property type="project" value="UniProtKB-SubCell"/>
</dbReference>
<keyword evidence="8" id="KW-1185">Reference proteome</keyword>